<dbReference type="EMBL" id="CP094326">
    <property type="protein sequence ID" value="UNY99905.1"/>
    <property type="molecule type" value="Genomic_DNA"/>
</dbReference>
<evidence type="ECO:0008006" key="3">
    <source>
        <dbReference type="Google" id="ProtNLM"/>
    </source>
</evidence>
<reference evidence="1 2" key="1">
    <citation type="journal article" date="2018" name="Int. J. Syst. Evol. Microbiol.">
        <title>Zhouia spongiae sp. nov., isolated from a marine sponge.</title>
        <authorList>
            <person name="Zhuang L."/>
            <person name="Lin B."/>
            <person name="Qin F."/>
            <person name="Luo L."/>
        </authorList>
    </citation>
    <scope>NUCLEOTIDE SEQUENCE [LARGE SCALE GENOMIC DNA]</scope>
    <source>
        <strain evidence="1 2">HN-Y44</strain>
    </source>
</reference>
<accession>A0ABY3YPY7</accession>
<keyword evidence="2" id="KW-1185">Reference proteome</keyword>
<protein>
    <recommendedName>
        <fullName evidence="3">Lipoprotein</fullName>
    </recommendedName>
</protein>
<proteinExistence type="predicted"/>
<dbReference type="PROSITE" id="PS51257">
    <property type="entry name" value="PROKAR_LIPOPROTEIN"/>
    <property type="match status" value="1"/>
</dbReference>
<organism evidence="1 2">
    <name type="scientific">Zhouia spongiae</name>
    <dbReference type="NCBI Taxonomy" id="2202721"/>
    <lineage>
        <taxon>Bacteria</taxon>
        <taxon>Pseudomonadati</taxon>
        <taxon>Bacteroidota</taxon>
        <taxon>Flavobacteriia</taxon>
        <taxon>Flavobacteriales</taxon>
        <taxon>Flavobacteriaceae</taxon>
        <taxon>Zhouia</taxon>
    </lineage>
</organism>
<evidence type="ECO:0000313" key="2">
    <source>
        <dbReference type="Proteomes" id="UP000829476"/>
    </source>
</evidence>
<dbReference type="RefSeq" id="WP_242938274.1">
    <property type="nucleotide sequence ID" value="NZ_CP094326.1"/>
</dbReference>
<sequence length="102" mass="11552">MKKLIYFLTLTFAIVSCSPGSKLVQTNYEFIKEYTTTITVGGVVGVTERTFKTGETFGGNDLGNGLIKIRIAEHTKQNEDCPNSWCYQEFLEVSNEFLKRIE</sequence>
<name>A0ABY3YPY7_9FLAO</name>
<evidence type="ECO:0000313" key="1">
    <source>
        <dbReference type="EMBL" id="UNY99905.1"/>
    </source>
</evidence>
<dbReference type="Proteomes" id="UP000829476">
    <property type="component" value="Chromosome"/>
</dbReference>
<gene>
    <name evidence="1" type="ORF">MQE36_06030</name>
</gene>